<dbReference type="PANTHER" id="PTHR35498:SF1">
    <property type="entry name" value="LOW PSII ACCUMULATION-LIKE PROTEIN"/>
    <property type="match status" value="1"/>
</dbReference>
<dbReference type="AlphaFoldDB" id="A0A2K3DN15"/>
<dbReference type="GeneID" id="5721924"/>
<keyword evidence="1" id="KW-0812">Transmembrane</keyword>
<dbReference type="Gramene" id="PNW81934">
    <property type="protein sequence ID" value="PNW81934"/>
    <property type="gene ID" value="CHLRE_06g266900v5"/>
</dbReference>
<feature type="transmembrane region" description="Helical" evidence="1">
    <location>
        <begin position="75"/>
        <end position="97"/>
    </location>
</feature>
<dbReference type="InParanoid" id="A0A2K3DN15"/>
<dbReference type="OrthoDB" id="5130at2759"/>
<dbReference type="ExpressionAtlas" id="A0A2K3DN15">
    <property type="expression patterns" value="baseline"/>
</dbReference>
<dbReference type="FunCoup" id="A0A2K3DN15">
    <property type="interactions" value="393"/>
</dbReference>
<organism evidence="2 3">
    <name type="scientific">Chlamydomonas reinhardtii</name>
    <name type="common">Chlamydomonas smithii</name>
    <dbReference type="NCBI Taxonomy" id="3055"/>
    <lineage>
        <taxon>Eukaryota</taxon>
        <taxon>Viridiplantae</taxon>
        <taxon>Chlorophyta</taxon>
        <taxon>core chlorophytes</taxon>
        <taxon>Chlorophyceae</taxon>
        <taxon>CS clade</taxon>
        <taxon>Chlamydomonadales</taxon>
        <taxon>Chlamydomonadaceae</taxon>
        <taxon>Chlamydomonas</taxon>
    </lineage>
</organism>
<evidence type="ECO:0000313" key="2">
    <source>
        <dbReference type="EMBL" id="PNW81934.1"/>
    </source>
</evidence>
<feature type="transmembrane region" description="Helical" evidence="1">
    <location>
        <begin position="117"/>
        <end position="134"/>
    </location>
</feature>
<protein>
    <submittedName>
        <fullName evidence="2">Uncharacterized protein</fullName>
    </submittedName>
</protein>
<reference evidence="2 3" key="1">
    <citation type="journal article" date="2007" name="Science">
        <title>The Chlamydomonas genome reveals the evolution of key animal and plant functions.</title>
        <authorList>
            <person name="Merchant S.S."/>
            <person name="Prochnik S.E."/>
            <person name="Vallon O."/>
            <person name="Harris E.H."/>
            <person name="Karpowicz S.J."/>
            <person name="Witman G.B."/>
            <person name="Terry A."/>
            <person name="Salamov A."/>
            <person name="Fritz-Laylin L.K."/>
            <person name="Marechal-Drouard L."/>
            <person name="Marshall W.F."/>
            <person name="Qu L.H."/>
            <person name="Nelson D.R."/>
            <person name="Sanderfoot A.A."/>
            <person name="Spalding M.H."/>
            <person name="Kapitonov V.V."/>
            <person name="Ren Q."/>
            <person name="Ferris P."/>
            <person name="Lindquist E."/>
            <person name="Shapiro H."/>
            <person name="Lucas S.M."/>
            <person name="Grimwood J."/>
            <person name="Schmutz J."/>
            <person name="Cardol P."/>
            <person name="Cerutti H."/>
            <person name="Chanfreau G."/>
            <person name="Chen C.L."/>
            <person name="Cognat V."/>
            <person name="Croft M.T."/>
            <person name="Dent R."/>
            <person name="Dutcher S."/>
            <person name="Fernandez E."/>
            <person name="Fukuzawa H."/>
            <person name="Gonzalez-Ballester D."/>
            <person name="Gonzalez-Halphen D."/>
            <person name="Hallmann A."/>
            <person name="Hanikenne M."/>
            <person name="Hippler M."/>
            <person name="Inwood W."/>
            <person name="Jabbari K."/>
            <person name="Kalanon M."/>
            <person name="Kuras R."/>
            <person name="Lefebvre P.A."/>
            <person name="Lemaire S.D."/>
            <person name="Lobanov A.V."/>
            <person name="Lohr M."/>
            <person name="Manuell A."/>
            <person name="Meier I."/>
            <person name="Mets L."/>
            <person name="Mittag M."/>
            <person name="Mittelmeier T."/>
            <person name="Moroney J.V."/>
            <person name="Moseley J."/>
            <person name="Napoli C."/>
            <person name="Nedelcu A.M."/>
            <person name="Niyogi K."/>
            <person name="Novoselov S.V."/>
            <person name="Paulsen I.T."/>
            <person name="Pazour G."/>
            <person name="Purton S."/>
            <person name="Ral J.P."/>
            <person name="Riano-Pachon D.M."/>
            <person name="Riekhof W."/>
            <person name="Rymarquis L."/>
            <person name="Schroda M."/>
            <person name="Stern D."/>
            <person name="Umen J."/>
            <person name="Willows R."/>
            <person name="Wilson N."/>
            <person name="Zimmer S.L."/>
            <person name="Allmer J."/>
            <person name="Balk J."/>
            <person name="Bisova K."/>
            <person name="Chen C.J."/>
            <person name="Elias M."/>
            <person name="Gendler K."/>
            <person name="Hauser C."/>
            <person name="Lamb M.R."/>
            <person name="Ledford H."/>
            <person name="Long J.C."/>
            <person name="Minagawa J."/>
            <person name="Page M.D."/>
            <person name="Pan J."/>
            <person name="Pootakham W."/>
            <person name="Roje S."/>
            <person name="Rose A."/>
            <person name="Stahlberg E."/>
            <person name="Terauchi A.M."/>
            <person name="Yang P."/>
            <person name="Ball S."/>
            <person name="Bowler C."/>
            <person name="Dieckmann C.L."/>
            <person name="Gladyshev V.N."/>
            <person name="Green P."/>
            <person name="Jorgensen R."/>
            <person name="Mayfield S."/>
            <person name="Mueller-Roeber B."/>
            <person name="Rajamani S."/>
            <person name="Sayre R.T."/>
            <person name="Brokstein P."/>
            <person name="Dubchak I."/>
            <person name="Goodstein D."/>
            <person name="Hornick L."/>
            <person name="Huang Y.W."/>
            <person name="Jhaveri J."/>
            <person name="Luo Y."/>
            <person name="Martinez D."/>
            <person name="Ngau W.C."/>
            <person name="Otillar B."/>
            <person name="Poliakov A."/>
            <person name="Porter A."/>
            <person name="Szajkowski L."/>
            <person name="Werner G."/>
            <person name="Zhou K."/>
            <person name="Grigoriev I.V."/>
            <person name="Rokhsar D.S."/>
            <person name="Grossman A.R."/>
        </authorList>
    </citation>
    <scope>NUCLEOTIDE SEQUENCE [LARGE SCALE GENOMIC DNA]</scope>
    <source>
        <strain evidence="3">CC-503</strain>
    </source>
</reference>
<dbReference type="InterPro" id="IPR021883">
    <property type="entry name" value="LPA1-like"/>
</dbReference>
<dbReference type="EMBL" id="CM008967">
    <property type="protein sequence ID" value="PNW81934.1"/>
    <property type="molecule type" value="Genomic_DNA"/>
</dbReference>
<dbReference type="OMA" id="WQLVPVY"/>
<dbReference type="PANTHER" id="PTHR35498">
    <property type="entry name" value="PROTEIN LOW PSII ACCUMULATION 1, CHLOROPLASTIC"/>
    <property type="match status" value="1"/>
</dbReference>
<keyword evidence="1" id="KW-1133">Transmembrane helix</keyword>
<proteinExistence type="predicted"/>
<dbReference type="STRING" id="3055.A0A2K3DN15"/>
<keyword evidence="3" id="KW-1185">Reference proteome</keyword>
<keyword evidence="1" id="KW-0472">Membrane</keyword>
<dbReference type="KEGG" id="cre:CHLRE_06g266900v5"/>
<evidence type="ECO:0000313" key="3">
    <source>
        <dbReference type="Proteomes" id="UP000006906"/>
    </source>
</evidence>
<evidence type="ECO:0000256" key="1">
    <source>
        <dbReference type="SAM" id="Phobius"/>
    </source>
</evidence>
<dbReference type="Proteomes" id="UP000006906">
    <property type="component" value="Chromosome 6"/>
</dbReference>
<dbReference type="Pfam" id="PF11998">
    <property type="entry name" value="DUF3493"/>
    <property type="match status" value="1"/>
</dbReference>
<name>A0A2K3DN15_CHLRE</name>
<dbReference type="RefSeq" id="XP_042923580.1">
    <property type="nucleotide sequence ID" value="XM_043062874.1"/>
</dbReference>
<sequence>MSMCLQNLPSRHGVRPFQSVHCVRHTIGRLPGFLRVRASGEPSAPTKPKPKQSFNIKGKEDAVQMRAEAEAPFRSLRMVLCGFSVVSAGLGFLISIPQLIGALGGARSALPLEQVEQNLAINAAAVGIFAYFFYQDWKAREKQIARLTREETLGSLPIRLSSGKMLSLNDLRGTARVVLAAGTRAQVAAALREAEPLREELQKRGVLVVPLPIFDDSEAETAAAAEAAAAGTANRDVLPALTLEDQRWRAEPLRLADWKSWFEQQLSFSAKAKPENGLFVGLRLDGRVRSSGSGSPPWRRYALELAPLEGDKAWTGFFDGFDGRV</sequence>
<gene>
    <name evidence="2" type="ORF">CHLRE_06g266900v5</name>
</gene>
<accession>A0A2K3DN15</accession>